<dbReference type="Gene3D" id="3.40.630.30">
    <property type="match status" value="1"/>
</dbReference>
<protein>
    <recommendedName>
        <fullName evidence="4">N-acetyltransferase domain-containing protein</fullName>
    </recommendedName>
</protein>
<dbReference type="PANTHER" id="PTHR43877">
    <property type="entry name" value="AMINOALKYLPHOSPHONATE N-ACETYLTRANSFERASE-RELATED-RELATED"/>
    <property type="match status" value="1"/>
</dbReference>
<sequence>MSLLSTLKREDAERLSKEPFLAAVTFYGQTLPKGLKPSRWIATVVATSTTSLTHQSTQIETCDINPPSPLTTGQVHQGELNSTPRLKPKDDPQTIFVFAIADHRISSMPTQAEPVPSQLPNITSPTMIRLAKPTEEDAQAIAQLGRSVYHATFHHTCSAEDMTQYLDSTYTPSIITSLLQQPQTYFFLATRDGNVLGFVQMMLGTTEPCLSDYDGLIELQKIYIGVEHHGGGVAAALMQHSLNDSKERGFKNVWLGVYEHNHRALKFYNKFGFVKVGTHDFYVGTDRQTDHVCVRPL</sequence>
<gene>
    <name evidence="5" type="ORF">PROFUN_11115</name>
</gene>
<keyword evidence="2" id="KW-0012">Acyltransferase</keyword>
<dbReference type="CDD" id="cd04301">
    <property type="entry name" value="NAT_SF"/>
    <property type="match status" value="1"/>
</dbReference>
<dbReference type="PROSITE" id="PS51186">
    <property type="entry name" value="GNAT"/>
    <property type="match status" value="1"/>
</dbReference>
<evidence type="ECO:0000259" key="4">
    <source>
        <dbReference type="PROSITE" id="PS51186"/>
    </source>
</evidence>
<dbReference type="InterPro" id="IPR050832">
    <property type="entry name" value="Bact_Acetyltransf"/>
</dbReference>
<dbReference type="EMBL" id="MDYQ01000131">
    <property type="protein sequence ID" value="PRP81037.1"/>
    <property type="molecule type" value="Genomic_DNA"/>
</dbReference>
<evidence type="ECO:0000313" key="5">
    <source>
        <dbReference type="EMBL" id="PRP81037.1"/>
    </source>
</evidence>
<dbReference type="InterPro" id="IPR000182">
    <property type="entry name" value="GNAT_dom"/>
</dbReference>
<dbReference type="OrthoDB" id="9975416at2759"/>
<dbReference type="SUPFAM" id="SSF55729">
    <property type="entry name" value="Acyl-CoA N-acyltransferases (Nat)"/>
    <property type="match status" value="1"/>
</dbReference>
<keyword evidence="6" id="KW-1185">Reference proteome</keyword>
<accession>A0A2P6NAQ2</accession>
<comment type="caution">
    <text evidence="5">The sequence shown here is derived from an EMBL/GenBank/DDBJ whole genome shotgun (WGS) entry which is preliminary data.</text>
</comment>
<dbReference type="Proteomes" id="UP000241769">
    <property type="component" value="Unassembled WGS sequence"/>
</dbReference>
<dbReference type="PANTHER" id="PTHR43877:SF2">
    <property type="entry name" value="AMINOALKYLPHOSPHONATE N-ACETYLTRANSFERASE-RELATED"/>
    <property type="match status" value="1"/>
</dbReference>
<name>A0A2P6NAQ2_9EUKA</name>
<feature type="compositionally biased region" description="Polar residues" evidence="3">
    <location>
        <begin position="70"/>
        <end position="84"/>
    </location>
</feature>
<keyword evidence="1" id="KW-0808">Transferase</keyword>
<proteinExistence type="predicted"/>
<dbReference type="STRING" id="1890364.A0A2P6NAQ2"/>
<evidence type="ECO:0000256" key="1">
    <source>
        <dbReference type="ARBA" id="ARBA00022679"/>
    </source>
</evidence>
<dbReference type="AlphaFoldDB" id="A0A2P6NAQ2"/>
<dbReference type="InterPro" id="IPR016181">
    <property type="entry name" value="Acyl_CoA_acyltransferase"/>
</dbReference>
<reference evidence="5 6" key="1">
    <citation type="journal article" date="2018" name="Genome Biol. Evol.">
        <title>Multiple Roots of Fruiting Body Formation in Amoebozoa.</title>
        <authorList>
            <person name="Hillmann F."/>
            <person name="Forbes G."/>
            <person name="Novohradska S."/>
            <person name="Ferling I."/>
            <person name="Riege K."/>
            <person name="Groth M."/>
            <person name="Westermann M."/>
            <person name="Marz M."/>
            <person name="Spaller T."/>
            <person name="Winckler T."/>
            <person name="Schaap P."/>
            <person name="Glockner G."/>
        </authorList>
    </citation>
    <scope>NUCLEOTIDE SEQUENCE [LARGE SCALE GENOMIC DNA]</scope>
    <source>
        <strain evidence="5 6">Jena</strain>
    </source>
</reference>
<evidence type="ECO:0000256" key="3">
    <source>
        <dbReference type="SAM" id="MobiDB-lite"/>
    </source>
</evidence>
<dbReference type="Pfam" id="PF00583">
    <property type="entry name" value="Acetyltransf_1"/>
    <property type="match status" value="1"/>
</dbReference>
<feature type="domain" description="N-acetyltransferase" evidence="4">
    <location>
        <begin position="126"/>
        <end position="297"/>
    </location>
</feature>
<feature type="region of interest" description="Disordered" evidence="3">
    <location>
        <begin position="57"/>
        <end position="87"/>
    </location>
</feature>
<evidence type="ECO:0000256" key="2">
    <source>
        <dbReference type="ARBA" id="ARBA00023315"/>
    </source>
</evidence>
<dbReference type="GO" id="GO:0016747">
    <property type="term" value="F:acyltransferase activity, transferring groups other than amino-acyl groups"/>
    <property type="evidence" value="ECO:0007669"/>
    <property type="project" value="InterPro"/>
</dbReference>
<evidence type="ECO:0000313" key="6">
    <source>
        <dbReference type="Proteomes" id="UP000241769"/>
    </source>
</evidence>
<dbReference type="InParanoid" id="A0A2P6NAQ2"/>
<organism evidence="5 6">
    <name type="scientific">Planoprotostelium fungivorum</name>
    <dbReference type="NCBI Taxonomy" id="1890364"/>
    <lineage>
        <taxon>Eukaryota</taxon>
        <taxon>Amoebozoa</taxon>
        <taxon>Evosea</taxon>
        <taxon>Variosea</taxon>
        <taxon>Cavosteliida</taxon>
        <taxon>Cavosteliaceae</taxon>
        <taxon>Planoprotostelium</taxon>
    </lineage>
</organism>